<organism evidence="1 2">
    <name type="scientific">Crenichthys baileyi</name>
    <name type="common">White River springfish</name>
    <dbReference type="NCBI Taxonomy" id="28760"/>
    <lineage>
        <taxon>Eukaryota</taxon>
        <taxon>Metazoa</taxon>
        <taxon>Chordata</taxon>
        <taxon>Craniata</taxon>
        <taxon>Vertebrata</taxon>
        <taxon>Euteleostomi</taxon>
        <taxon>Actinopterygii</taxon>
        <taxon>Neopterygii</taxon>
        <taxon>Teleostei</taxon>
        <taxon>Neoteleostei</taxon>
        <taxon>Acanthomorphata</taxon>
        <taxon>Ovalentaria</taxon>
        <taxon>Atherinomorphae</taxon>
        <taxon>Cyprinodontiformes</taxon>
        <taxon>Goodeidae</taxon>
        <taxon>Crenichthys</taxon>
    </lineage>
</organism>
<gene>
    <name evidence="1" type="ORF">CRENBAI_019049</name>
</gene>
<reference evidence="1 2" key="1">
    <citation type="submission" date="2021-06" db="EMBL/GenBank/DDBJ databases">
        <authorList>
            <person name="Palmer J.M."/>
        </authorList>
    </citation>
    <scope>NUCLEOTIDE SEQUENCE [LARGE SCALE GENOMIC DNA]</scope>
    <source>
        <strain evidence="1 2">MEX-2019</strain>
        <tissue evidence="1">Muscle</tissue>
    </source>
</reference>
<dbReference type="AlphaFoldDB" id="A0AAV9RIK6"/>
<proteinExistence type="predicted"/>
<dbReference type="Proteomes" id="UP001311232">
    <property type="component" value="Unassembled WGS sequence"/>
</dbReference>
<dbReference type="EMBL" id="JAHHUM010001776">
    <property type="protein sequence ID" value="KAK5608873.1"/>
    <property type="molecule type" value="Genomic_DNA"/>
</dbReference>
<name>A0AAV9RIK6_9TELE</name>
<accession>A0AAV9RIK6</accession>
<evidence type="ECO:0000313" key="2">
    <source>
        <dbReference type="Proteomes" id="UP001311232"/>
    </source>
</evidence>
<evidence type="ECO:0000313" key="1">
    <source>
        <dbReference type="EMBL" id="KAK5608873.1"/>
    </source>
</evidence>
<protein>
    <submittedName>
        <fullName evidence="1">Uncharacterized protein</fullName>
    </submittedName>
</protein>
<keyword evidence="2" id="KW-1185">Reference proteome</keyword>
<sequence>MSWSLGVPLVDILLETFLPSDQSMYSYSGPECKNPSSVPFQGSASQPNNHTYVRYKISCDHRNLAALNETMCADILMGLGDESSLPLLTFCQALSSLSSSQMEHVWSNMCYIFQALMSPLVTKLSDCVDGDIQPSAASSPLNNSKPVSASALRRVAREASSLRKLGCNYSSW</sequence>
<comment type="caution">
    <text evidence="1">The sequence shown here is derived from an EMBL/GenBank/DDBJ whole genome shotgun (WGS) entry which is preliminary data.</text>
</comment>
<feature type="non-terminal residue" evidence="1">
    <location>
        <position position="172"/>
    </location>
</feature>